<feature type="domain" description="ABC transporter" evidence="3">
    <location>
        <begin position="276"/>
        <end position="523"/>
    </location>
</feature>
<dbReference type="GO" id="GO:0005524">
    <property type="term" value="F:ATP binding"/>
    <property type="evidence" value="ECO:0007669"/>
    <property type="project" value="UniProtKB-KW"/>
</dbReference>
<reference evidence="4 5" key="1">
    <citation type="submission" date="2024-09" db="EMBL/GenBank/DDBJ databases">
        <authorList>
            <person name="Sun Q."/>
            <person name="Mori K."/>
        </authorList>
    </citation>
    <scope>NUCLEOTIDE SEQUENCE [LARGE SCALE GENOMIC DNA]</scope>
    <source>
        <strain evidence="4 5">ATCC 51285</strain>
    </source>
</reference>
<comment type="caution">
    <text evidence="4">The sequence shown here is derived from an EMBL/GenBank/DDBJ whole genome shotgun (WGS) entry which is preliminary data.</text>
</comment>
<keyword evidence="1" id="KW-0547">Nucleotide-binding</keyword>
<dbReference type="InterPro" id="IPR003439">
    <property type="entry name" value="ABC_transporter-like_ATP-bd"/>
</dbReference>
<dbReference type="EMBL" id="JBHLZN010000001">
    <property type="protein sequence ID" value="MFB9885356.1"/>
    <property type="molecule type" value="Genomic_DNA"/>
</dbReference>
<accession>A0ABV5Z7V2</accession>
<evidence type="ECO:0000313" key="4">
    <source>
        <dbReference type="EMBL" id="MFB9885356.1"/>
    </source>
</evidence>
<dbReference type="Gene3D" id="3.40.50.300">
    <property type="entry name" value="P-loop containing nucleotide triphosphate hydrolases"/>
    <property type="match status" value="2"/>
</dbReference>
<dbReference type="PROSITE" id="PS00211">
    <property type="entry name" value="ABC_TRANSPORTER_1"/>
    <property type="match status" value="1"/>
</dbReference>
<name>A0ABV5Z7V2_9GAMM</name>
<dbReference type="Pfam" id="PF00005">
    <property type="entry name" value="ABC_tran"/>
    <property type="match status" value="2"/>
</dbReference>
<dbReference type="InterPro" id="IPR017871">
    <property type="entry name" value="ABC_transporter-like_CS"/>
</dbReference>
<dbReference type="InterPro" id="IPR050107">
    <property type="entry name" value="ABC_carbohydrate_import_ATPase"/>
</dbReference>
<dbReference type="SUPFAM" id="SSF52540">
    <property type="entry name" value="P-loop containing nucleoside triphosphate hydrolases"/>
    <property type="match status" value="2"/>
</dbReference>
<evidence type="ECO:0000256" key="2">
    <source>
        <dbReference type="ARBA" id="ARBA00022840"/>
    </source>
</evidence>
<evidence type="ECO:0000256" key="1">
    <source>
        <dbReference type="ARBA" id="ARBA00022741"/>
    </source>
</evidence>
<dbReference type="CDD" id="cd03215">
    <property type="entry name" value="ABC_Carb_Monos_II"/>
    <property type="match status" value="1"/>
</dbReference>
<dbReference type="PANTHER" id="PTHR43790">
    <property type="entry name" value="CARBOHYDRATE TRANSPORT ATP-BINDING PROTEIN MG119-RELATED"/>
    <property type="match status" value="1"/>
</dbReference>
<sequence>MTVLTPQAAGSSDPVSAQARPLALELRNISKRFGAVQANKDISLQVPAGTIQGIVGENGAGKSTLMSIIYGFYEADTGDILVDGQLCNIRNSQDAIAAGIGMVHQHFMLVDNFSVVENVMLGAEGGALLRQGREQVRQELLRLGREYRLEVDPDAIVGELSVGLQQRVEILKALYRGARILILDEPTGVLTPQETDELFRILFSLREQGVTILLITHKLREIMDATDQVAVMRQGEMVAHRQTAATSKEELAELMVGRKVLLRVDKAPANPGKTLLKVERLNVKDKQGVLRVKDVSFALKAGEVVGIAGVSGNGQSELLEALSGIMAVASGRIEVAGVGIDAEHPQDAAQLRQLGVAHVPEDRHRMGMITAFTAQESAILGYHREPEFNGKILMDKAAILHSYQEKAEAYDVRPRDPFLKSANFSGGNQQKIVLAREMERHPDILLIGQPTRGVDIGAIEFIHQRIIAMRDAGKAILLVSVELEEIMSLSDRILVMCDGRITGEVSAAEADERTLGLLMANAQAGGQA</sequence>
<feature type="domain" description="ABC transporter" evidence="3">
    <location>
        <begin position="24"/>
        <end position="259"/>
    </location>
</feature>
<keyword evidence="2 4" id="KW-0067">ATP-binding</keyword>
<protein>
    <submittedName>
        <fullName evidence="4">ABC transporter ATP-binding protein</fullName>
    </submittedName>
</protein>
<dbReference type="InterPro" id="IPR027417">
    <property type="entry name" value="P-loop_NTPase"/>
</dbReference>
<dbReference type="PROSITE" id="PS50893">
    <property type="entry name" value="ABC_TRANSPORTER_2"/>
    <property type="match status" value="2"/>
</dbReference>
<dbReference type="CDD" id="cd03216">
    <property type="entry name" value="ABC_Carb_Monos_I"/>
    <property type="match status" value="1"/>
</dbReference>
<dbReference type="PANTHER" id="PTHR43790:SF4">
    <property type="entry name" value="GUANOSINE IMPORT ATP-BINDING PROTEIN NUPO"/>
    <property type="match status" value="1"/>
</dbReference>
<dbReference type="SMART" id="SM00382">
    <property type="entry name" value="AAA"/>
    <property type="match status" value="2"/>
</dbReference>
<keyword evidence="5" id="KW-1185">Reference proteome</keyword>
<evidence type="ECO:0000259" key="3">
    <source>
        <dbReference type="PROSITE" id="PS50893"/>
    </source>
</evidence>
<gene>
    <name evidence="4" type="ORF">ACFFLH_02860</name>
</gene>
<dbReference type="Proteomes" id="UP001589628">
    <property type="component" value="Unassembled WGS sequence"/>
</dbReference>
<dbReference type="InterPro" id="IPR003593">
    <property type="entry name" value="AAA+_ATPase"/>
</dbReference>
<proteinExistence type="predicted"/>
<organism evidence="4 5">
    <name type="scientific">Balneatrix alpica</name>
    <dbReference type="NCBI Taxonomy" id="75684"/>
    <lineage>
        <taxon>Bacteria</taxon>
        <taxon>Pseudomonadati</taxon>
        <taxon>Pseudomonadota</taxon>
        <taxon>Gammaproteobacteria</taxon>
        <taxon>Oceanospirillales</taxon>
        <taxon>Balneatrichaceae</taxon>
        <taxon>Balneatrix</taxon>
    </lineage>
</organism>
<dbReference type="RefSeq" id="WP_051527694.1">
    <property type="nucleotide sequence ID" value="NZ_JAUESS010000009.1"/>
</dbReference>
<evidence type="ECO:0000313" key="5">
    <source>
        <dbReference type="Proteomes" id="UP001589628"/>
    </source>
</evidence>